<reference evidence="2 3" key="1">
    <citation type="submission" date="2006-07" db="EMBL/GenBank/DDBJ databases">
        <title>Annotation of the draft genome assembly of Chlorobium ferroxidans DSM 13031.</title>
        <authorList>
            <consortium name="US DOE Joint Genome Institute (JGI-ORNL)"/>
            <person name="Larimer F."/>
            <person name="Land M."/>
            <person name="Hauser L."/>
        </authorList>
    </citation>
    <scope>NUCLEOTIDE SEQUENCE [LARGE SCALE GENOMIC DNA]</scope>
    <source>
        <strain evidence="2 3">DSM 13031</strain>
    </source>
</reference>
<dbReference type="InterPro" id="IPR036388">
    <property type="entry name" value="WH-like_DNA-bd_sf"/>
</dbReference>
<dbReference type="RefSeq" id="WP_006365796.1">
    <property type="nucleotide sequence ID" value="NZ_AASE01000003.1"/>
</dbReference>
<dbReference type="SUPFAM" id="SSF46785">
    <property type="entry name" value="Winged helix' DNA-binding domain"/>
    <property type="match status" value="1"/>
</dbReference>
<evidence type="ECO:0000259" key="1">
    <source>
        <dbReference type="Pfam" id="PF21247"/>
    </source>
</evidence>
<keyword evidence="2" id="KW-0067">ATP-binding</keyword>
<keyword evidence="3" id="KW-1185">Reference proteome</keyword>
<dbReference type="Gene3D" id="1.10.10.10">
    <property type="entry name" value="Winged helix-like DNA-binding domain superfamily/Winged helix DNA-binding domain"/>
    <property type="match status" value="1"/>
</dbReference>
<comment type="caution">
    <text evidence="2">The sequence shown here is derived from an EMBL/GenBank/DDBJ whole genome shotgun (WGS) entry which is preliminary data.</text>
</comment>
<feature type="domain" description="Filamentation induced by cAMP protein Fic-like C-terminal" evidence="1">
    <location>
        <begin position="5"/>
        <end position="63"/>
    </location>
</feature>
<proteinExistence type="predicted"/>
<dbReference type="Pfam" id="PF21247">
    <property type="entry name" value="Fic-like_C"/>
    <property type="match status" value="1"/>
</dbReference>
<dbReference type="InterPro" id="IPR049514">
    <property type="entry name" value="Fic-like_C"/>
</dbReference>
<dbReference type="AlphaFoldDB" id="Q0YTA4"/>
<evidence type="ECO:0000313" key="2">
    <source>
        <dbReference type="EMBL" id="EAT59659.1"/>
    </source>
</evidence>
<reference evidence="2 3" key="2">
    <citation type="submission" date="2006-07" db="EMBL/GenBank/DDBJ databases">
        <title>Sequencing of the draft genome and assembly of Chlorobium ferroxidans DSM 13031.</title>
        <authorList>
            <consortium name="US DOE Joint Genome Institute (JGI-PGF)"/>
            <person name="Copeland A."/>
            <person name="Lucas S."/>
            <person name="Lapidus A."/>
            <person name="Barry K."/>
            <person name="Glavina del Rio T."/>
            <person name="Dalin E."/>
            <person name="Tice H."/>
            <person name="Bruce D."/>
            <person name="Pitluck S."/>
            <person name="Richardson P."/>
        </authorList>
    </citation>
    <scope>NUCLEOTIDE SEQUENCE [LARGE SCALE GENOMIC DNA]</scope>
    <source>
        <strain evidence="2 3">DSM 13031</strain>
    </source>
</reference>
<dbReference type="InterPro" id="IPR036390">
    <property type="entry name" value="WH_DNA-bd_sf"/>
</dbReference>
<protein>
    <submittedName>
        <fullName evidence="2">ATP-dependent DNA helicase</fullName>
    </submittedName>
</protein>
<sequence>MEVRVLRQLVLQPMGKAQLSEAMGQKVISGQLNKVIRVLVTDQTIEPTIPEKPTSRLQKYRLTEKGRRLLEELGKGGGQS</sequence>
<dbReference type="EMBL" id="AASE01000003">
    <property type="protein sequence ID" value="EAT59659.1"/>
    <property type="molecule type" value="Genomic_DNA"/>
</dbReference>
<keyword evidence="2" id="KW-0378">Hydrolase</keyword>
<gene>
    <name evidence="2" type="ORF">CferDRAFT_1666</name>
</gene>
<name>Q0YTA4_9CHLB</name>
<evidence type="ECO:0000313" key="3">
    <source>
        <dbReference type="Proteomes" id="UP000004162"/>
    </source>
</evidence>
<keyword evidence="2" id="KW-0547">Nucleotide-binding</keyword>
<accession>Q0YTA4</accession>
<dbReference type="Proteomes" id="UP000004162">
    <property type="component" value="Unassembled WGS sequence"/>
</dbReference>
<dbReference type="GO" id="GO:0004386">
    <property type="term" value="F:helicase activity"/>
    <property type="evidence" value="ECO:0007669"/>
    <property type="project" value="UniProtKB-KW"/>
</dbReference>
<organism evidence="2 3">
    <name type="scientific">Chlorobium ferrooxidans DSM 13031</name>
    <dbReference type="NCBI Taxonomy" id="377431"/>
    <lineage>
        <taxon>Bacteria</taxon>
        <taxon>Pseudomonadati</taxon>
        <taxon>Chlorobiota</taxon>
        <taxon>Chlorobiia</taxon>
        <taxon>Chlorobiales</taxon>
        <taxon>Chlorobiaceae</taxon>
        <taxon>Chlorobium/Pelodictyon group</taxon>
        <taxon>Chlorobium</taxon>
    </lineage>
</organism>
<keyword evidence="2" id="KW-0347">Helicase</keyword>